<dbReference type="PROSITE" id="PS50878">
    <property type="entry name" value="RT_POL"/>
    <property type="match status" value="1"/>
</dbReference>
<feature type="domain" description="Reverse transcriptase" evidence="3">
    <location>
        <begin position="1066"/>
        <end position="1245"/>
    </location>
</feature>
<accession>A0AAV7ECE7</accession>
<feature type="compositionally biased region" description="Basic and acidic residues" evidence="2">
    <location>
        <begin position="831"/>
        <end position="850"/>
    </location>
</feature>
<dbReference type="Gene3D" id="3.30.70.270">
    <property type="match status" value="2"/>
</dbReference>
<dbReference type="InterPro" id="IPR000477">
    <property type="entry name" value="RT_dom"/>
</dbReference>
<evidence type="ECO:0000256" key="1">
    <source>
        <dbReference type="SAM" id="Coils"/>
    </source>
</evidence>
<proteinExistence type="predicted"/>
<reference evidence="4 5" key="1">
    <citation type="submission" date="2021-07" db="EMBL/GenBank/DDBJ databases">
        <title>The Aristolochia fimbriata genome: insights into angiosperm evolution, floral development and chemical biosynthesis.</title>
        <authorList>
            <person name="Jiao Y."/>
        </authorList>
    </citation>
    <scope>NUCLEOTIDE SEQUENCE [LARGE SCALE GENOMIC DNA]</scope>
    <source>
        <strain evidence="4">IBCAS-2021</strain>
        <tissue evidence="4">Leaf</tissue>
    </source>
</reference>
<dbReference type="SUPFAM" id="SSF56672">
    <property type="entry name" value="DNA/RNA polymerases"/>
    <property type="match status" value="1"/>
</dbReference>
<comment type="caution">
    <text evidence="4">The sequence shown here is derived from an EMBL/GenBank/DDBJ whole genome shotgun (WGS) entry which is preliminary data.</text>
</comment>
<dbReference type="PANTHER" id="PTHR24559">
    <property type="entry name" value="TRANSPOSON TY3-I GAG-POL POLYPROTEIN"/>
    <property type="match status" value="1"/>
</dbReference>
<dbReference type="EMBL" id="JAINDJ010000006">
    <property type="protein sequence ID" value="KAG9444918.1"/>
    <property type="molecule type" value="Genomic_DNA"/>
</dbReference>
<gene>
    <name evidence="4" type="ORF">H6P81_016258</name>
</gene>
<keyword evidence="5" id="KW-1185">Reference proteome</keyword>
<evidence type="ECO:0000313" key="5">
    <source>
        <dbReference type="Proteomes" id="UP000825729"/>
    </source>
</evidence>
<evidence type="ECO:0000256" key="2">
    <source>
        <dbReference type="SAM" id="MobiDB-lite"/>
    </source>
</evidence>
<dbReference type="Proteomes" id="UP000825729">
    <property type="component" value="Unassembled WGS sequence"/>
</dbReference>
<evidence type="ECO:0000313" key="4">
    <source>
        <dbReference type="EMBL" id="KAG9444918.1"/>
    </source>
</evidence>
<dbReference type="PANTHER" id="PTHR24559:SF439">
    <property type="entry name" value="RETROTRANSPOSON, UNCLASSIFIED-LIKE PROTEIN"/>
    <property type="match status" value="1"/>
</dbReference>
<dbReference type="Gene3D" id="3.10.10.10">
    <property type="entry name" value="HIV Type 1 Reverse Transcriptase, subunit A, domain 1"/>
    <property type="match status" value="1"/>
</dbReference>
<dbReference type="InterPro" id="IPR043128">
    <property type="entry name" value="Rev_trsase/Diguanyl_cyclase"/>
</dbReference>
<dbReference type="Pfam" id="PF00078">
    <property type="entry name" value="RVT_1"/>
    <property type="match status" value="1"/>
</dbReference>
<feature type="coiled-coil region" evidence="1">
    <location>
        <begin position="200"/>
        <end position="230"/>
    </location>
</feature>
<feature type="compositionally biased region" description="Low complexity" evidence="2">
    <location>
        <begin position="20"/>
        <end position="45"/>
    </location>
</feature>
<name>A0AAV7ECE7_ARIFI</name>
<protein>
    <recommendedName>
        <fullName evidence="3">Reverse transcriptase domain-containing protein</fullName>
    </recommendedName>
</protein>
<dbReference type="CDD" id="cd01647">
    <property type="entry name" value="RT_LTR"/>
    <property type="match status" value="1"/>
</dbReference>
<organism evidence="4 5">
    <name type="scientific">Aristolochia fimbriata</name>
    <name type="common">White veined hardy Dutchman's pipe vine</name>
    <dbReference type="NCBI Taxonomy" id="158543"/>
    <lineage>
        <taxon>Eukaryota</taxon>
        <taxon>Viridiplantae</taxon>
        <taxon>Streptophyta</taxon>
        <taxon>Embryophyta</taxon>
        <taxon>Tracheophyta</taxon>
        <taxon>Spermatophyta</taxon>
        <taxon>Magnoliopsida</taxon>
        <taxon>Magnoliidae</taxon>
        <taxon>Piperales</taxon>
        <taxon>Aristolochiaceae</taxon>
        <taxon>Aristolochia</taxon>
    </lineage>
</organism>
<feature type="region of interest" description="Disordered" evidence="2">
    <location>
        <begin position="18"/>
        <end position="46"/>
    </location>
</feature>
<sequence>MPYGTLLPFISFSDQSNQIASSNTNNNNKAATKTPATGASSSPTPRMVDPLIDFPRRPRTPTATAACQARGIRPSKAPAVIGSRPITRSVTGSPPTQCVVQIQPKSQADQVPASPIVSPTRVHPSKSYSAVLTSPLSTSAVASPVASLAGSSLPSTSRVPALITHFEGRRIIPSPVRSMTSSKAPVAPSPSSSTSLVIRVSAMMTQAKTVEEQLAQLQTTMKERDEQLREPLLEEPEVLSYGTLQEMISNAVDQKVQAEGVRSQAYTRPYSRWIQAIQMPASYHSPKFQQFSGDDNPKQHVAHFIETCNNVGTDGHLLVKQFGRSLKGNAFEWFIELPIDSIDSWEQLEDSDVPGMLEQLLKKNMMQLLEAKRPKDVGKNSDPNYCKYHSLVGHPTEKCFVLKDKILELAMQGCIILEIDDNIAACNTIFVESDPSPRAANPRTNRKVFIPRTVGPTLWPAIKEFFTPTLALVATCSPQKVEQKREGKAPMGSADNINTCLQDVSITNAIRDNQDLPIRSRQALIKFVVAKDDWHAEVVQLRMRGHDEPKVGLSPSMIREEQPTGPSQIEEVHSTSISFKEATYCSKKGHITGLCSYLDQSKTGGSIAYFLTDGEEKTVFADECPFTESKATFAYAKFYSEEKSSASSSKITPPKVIKDEWASPNHKGHTEEPILRYVPQSHRKKGESAFTVYGREELSERLKALTGAATIPLPKLDNRGIVIEEKRGLPDLLKTQTQGFDPNAYRMMANAGSGFSLNQLQEKEVVVVQNLHQPKRISSCKEYEPVVISGKASVNQVTAKRKATTSEGTRTSAFDRIGIPEPRVSAFVRLSQEENRRSDVPPKPSKEPKPKVTKVWQKKGQEENVEPNVIAPPTMKPTEQPKKNIFQRLGAISESPTRIPVSQRLGKAGESSAKRTKTVRERYEATPLIVNVHVVIFLSSKKGDAKEEVVVVHHISIGEGNNPTLEELEEAPTTFEEGGQATIDQLKNVNLGTEEDPRLTFLSASLSVTEEKECVTLLSEYKNIFDWSYTEISGLDPTIAVHKLAVKIGVTPIKQTQKKEVDKLLKAYFIHEVKYPRWIANIVLVKKKNGQIRVYVDFRDLNKACPKDDFPLRITKLMVDARTGHEVLSFMDGSSSYNHIWMDPKDEEMTAFLKPKGIFYYKVMSFGLKNAGATYQRAMQRIFDDFLHKFVECYVNDLVVKTKARDDYLKDLRTIFERLKRHQLKMNPLKCALGVSSGRFLGFIVRHRDIEIDQTKIDVIQQMPKPKNLSELKSMQGHLAYIRRFISNLAGRCQPFSRLMKKDTPFE</sequence>
<dbReference type="InterPro" id="IPR053134">
    <property type="entry name" value="RNA-dir_DNA_polymerase"/>
</dbReference>
<keyword evidence="1" id="KW-0175">Coiled coil</keyword>
<dbReference type="InterPro" id="IPR043502">
    <property type="entry name" value="DNA/RNA_pol_sf"/>
</dbReference>
<evidence type="ECO:0000259" key="3">
    <source>
        <dbReference type="PROSITE" id="PS50878"/>
    </source>
</evidence>
<feature type="region of interest" description="Disordered" evidence="2">
    <location>
        <begin position="830"/>
        <end position="860"/>
    </location>
</feature>